<protein>
    <recommendedName>
        <fullName evidence="4">DUF5105 domain-containing protein</fullName>
    </recommendedName>
</protein>
<name>A0A8I0AN01_9FIRM</name>
<dbReference type="PROSITE" id="PS51257">
    <property type="entry name" value="PROKAR_LIPOPROTEIN"/>
    <property type="match status" value="1"/>
</dbReference>
<evidence type="ECO:0008006" key="4">
    <source>
        <dbReference type="Google" id="ProtNLM"/>
    </source>
</evidence>
<keyword evidence="1" id="KW-0732">Signal</keyword>
<evidence type="ECO:0000256" key="1">
    <source>
        <dbReference type="SAM" id="SignalP"/>
    </source>
</evidence>
<sequence length="231" mass="26093">MKHTRKCLTTAFMILICLFAFTGCGQKKVTAYQSYVKNLLDVNYKGDYTNYVKQNKGNETDALALYQDCLSNLANQLITHYNLNTNQSVEVNQTFTTVAAAIYNDARYEVSESYKENGDYYVDVTIYPLAILDQSYDEIIAYIEAFNKDVDDGVYNDVKKEEYDKKFANGIASILSSHTEKPQYKDPVVIKALINDDGEYYSISSDSLKEIDQAMIATETADATEADTSEE</sequence>
<reference evidence="2 3" key="1">
    <citation type="submission" date="2020-08" db="EMBL/GenBank/DDBJ databases">
        <title>Genome public.</title>
        <authorList>
            <person name="Liu C."/>
            <person name="Sun Q."/>
        </authorList>
    </citation>
    <scope>NUCLEOTIDE SEQUENCE [LARGE SCALE GENOMIC DNA]</scope>
    <source>
        <strain evidence="2 3">NSJ-10</strain>
    </source>
</reference>
<feature type="chain" id="PRO_5038733982" description="DUF5105 domain-containing protein" evidence="1">
    <location>
        <begin position="23"/>
        <end position="231"/>
    </location>
</feature>
<evidence type="ECO:0000313" key="3">
    <source>
        <dbReference type="Proteomes" id="UP000615234"/>
    </source>
</evidence>
<dbReference type="EMBL" id="JACOOX010000001">
    <property type="protein sequence ID" value="MBC5661715.1"/>
    <property type="molecule type" value="Genomic_DNA"/>
</dbReference>
<organism evidence="2 3">
    <name type="scientific">Coprococcus hominis</name>
    <name type="common">ex Liu et al. 2022</name>
    <dbReference type="NCBI Taxonomy" id="2763039"/>
    <lineage>
        <taxon>Bacteria</taxon>
        <taxon>Bacillati</taxon>
        <taxon>Bacillota</taxon>
        <taxon>Clostridia</taxon>
        <taxon>Lachnospirales</taxon>
        <taxon>Lachnospiraceae</taxon>
        <taxon>Coprococcus</taxon>
    </lineage>
</organism>
<keyword evidence="3" id="KW-1185">Reference proteome</keyword>
<feature type="signal peptide" evidence="1">
    <location>
        <begin position="1"/>
        <end position="22"/>
    </location>
</feature>
<comment type="caution">
    <text evidence="2">The sequence shown here is derived from an EMBL/GenBank/DDBJ whole genome shotgun (WGS) entry which is preliminary data.</text>
</comment>
<gene>
    <name evidence="2" type="ORF">H8S09_02205</name>
</gene>
<dbReference type="AlphaFoldDB" id="A0A8I0AN01"/>
<proteinExistence type="predicted"/>
<evidence type="ECO:0000313" key="2">
    <source>
        <dbReference type="EMBL" id="MBC5661715.1"/>
    </source>
</evidence>
<dbReference type="Proteomes" id="UP000615234">
    <property type="component" value="Unassembled WGS sequence"/>
</dbReference>
<dbReference type="RefSeq" id="WP_021944013.1">
    <property type="nucleotide sequence ID" value="NZ_JACOOX010000001.1"/>
</dbReference>
<accession>A0A8I0AN01</accession>